<evidence type="ECO:0000256" key="1">
    <source>
        <dbReference type="ARBA" id="ARBA00001946"/>
    </source>
</evidence>
<dbReference type="InterPro" id="IPR036525">
    <property type="entry name" value="Tubulin/FtsZ_GTPase_sf"/>
</dbReference>
<dbReference type="InterPro" id="IPR018316">
    <property type="entry name" value="Tubulin/FtsZ_2-layer-sand-dom"/>
</dbReference>
<dbReference type="SMART" id="SM00865">
    <property type="entry name" value="Tubulin_C"/>
    <property type="match status" value="1"/>
</dbReference>
<dbReference type="CDD" id="cd02186">
    <property type="entry name" value="alpha_tubulin"/>
    <property type="match status" value="1"/>
</dbReference>
<sequence length="435" mass="49080">MKEIISIHIGQSGTQIANACWELYCLEHAIRPDGLVYPGYERCRDRSFNTFFEDNSGKYVPRCVIFDLEPTCVDEIRTGAYRQLFHPDTLISGKEDAASNFARGYYTIGNEMSELVLDRIRKVAENCANVQGFIVVRSFGGGTGSGFTVNLLERMTNDYAKKNKIEFAIYPSPRISPLITEPYNACLTTHGSLNVSDCCFIFDNEAFYDICARNLDVNRPTYTNLNRLIGQVMSGVTASLRFEGSVNVDLREFQTNLIPFPRVHFPLVSYAPLVPAHKARHEQLTVDQITSSCFEPANQMVKCDPRTGKYVGVTLLYRGDVSPSDINNAIGRIKNARSVNFVEWCPTGFKTGVNYMPPTTVPGGDLAKTTRACIALANNTSVKDAWNRLRKKFNTMYQKRAFVFWYVGEGMEESEFTEARDNVQALEEEYNEIEK</sequence>
<evidence type="ECO:0000256" key="7">
    <source>
        <dbReference type="ARBA" id="ARBA00022741"/>
    </source>
</evidence>
<keyword evidence="7 13" id="KW-0547">Nucleotide-binding</keyword>
<dbReference type="InterPro" id="IPR023123">
    <property type="entry name" value="Tubulin_C"/>
</dbReference>
<organism evidence="16">
    <name type="scientific">Nilaparvata lugens</name>
    <name type="common">Brown planthopper</name>
    <dbReference type="NCBI Taxonomy" id="108931"/>
    <lineage>
        <taxon>Eukaryota</taxon>
        <taxon>Metazoa</taxon>
        <taxon>Ecdysozoa</taxon>
        <taxon>Arthropoda</taxon>
        <taxon>Hexapoda</taxon>
        <taxon>Insecta</taxon>
        <taxon>Pterygota</taxon>
        <taxon>Neoptera</taxon>
        <taxon>Paraneoptera</taxon>
        <taxon>Hemiptera</taxon>
        <taxon>Auchenorrhyncha</taxon>
        <taxon>Fulgoroidea</taxon>
        <taxon>Delphacidae</taxon>
        <taxon>Delphacinae</taxon>
        <taxon>Nilaparvata</taxon>
    </lineage>
</organism>
<dbReference type="GO" id="GO:0005525">
    <property type="term" value="F:GTP binding"/>
    <property type="evidence" value="ECO:0007669"/>
    <property type="project" value="UniProtKB-UniRule"/>
</dbReference>
<dbReference type="Pfam" id="PF00091">
    <property type="entry name" value="Tubulin"/>
    <property type="match status" value="1"/>
</dbReference>
<evidence type="ECO:0000256" key="3">
    <source>
        <dbReference type="ARBA" id="ARBA00009636"/>
    </source>
</evidence>
<keyword evidence="10 13" id="KW-0342">GTP-binding</keyword>
<dbReference type="InterPro" id="IPR000217">
    <property type="entry name" value="Tubulin"/>
</dbReference>
<dbReference type="GO" id="GO:0046872">
    <property type="term" value="F:metal ion binding"/>
    <property type="evidence" value="ECO:0007669"/>
    <property type="project" value="UniProtKB-KW"/>
</dbReference>
<evidence type="ECO:0000256" key="10">
    <source>
        <dbReference type="ARBA" id="ARBA00023134"/>
    </source>
</evidence>
<dbReference type="PANTHER" id="PTHR11588">
    <property type="entry name" value="TUBULIN"/>
    <property type="match status" value="1"/>
</dbReference>
<dbReference type="FunFam" id="3.30.1330.20:FF:000001">
    <property type="entry name" value="Tubulin alpha chain"/>
    <property type="match status" value="1"/>
</dbReference>
<dbReference type="Gene3D" id="3.40.50.1440">
    <property type="entry name" value="Tubulin/FtsZ, GTPase domain"/>
    <property type="match status" value="1"/>
</dbReference>
<keyword evidence="11" id="KW-0206">Cytoskeleton</keyword>
<dbReference type="AlphaFoldDB" id="A0A109P856"/>
<evidence type="ECO:0000256" key="12">
    <source>
        <dbReference type="ARBA" id="ARBA00049117"/>
    </source>
</evidence>
<evidence type="ECO:0000256" key="9">
    <source>
        <dbReference type="ARBA" id="ARBA00022842"/>
    </source>
</evidence>
<dbReference type="PRINTS" id="PR01162">
    <property type="entry name" value="ALPHATUBULIN"/>
</dbReference>
<evidence type="ECO:0000256" key="4">
    <source>
        <dbReference type="ARBA" id="ARBA00022490"/>
    </source>
</evidence>
<dbReference type="InterPro" id="IPR003008">
    <property type="entry name" value="Tubulin_FtsZ_GTPase"/>
</dbReference>
<dbReference type="SMART" id="SM00864">
    <property type="entry name" value="Tubulin"/>
    <property type="match status" value="1"/>
</dbReference>
<dbReference type="SUPFAM" id="SSF52490">
    <property type="entry name" value="Tubulin nucleotide-binding domain-like"/>
    <property type="match status" value="1"/>
</dbReference>
<dbReference type="InterPro" id="IPR008280">
    <property type="entry name" value="Tub_FtsZ_C"/>
</dbReference>
<comment type="catalytic activity">
    <reaction evidence="12">
        <text>GTP + H2O = GDP + phosphate + H(+)</text>
        <dbReference type="Rhea" id="RHEA:19669"/>
        <dbReference type="ChEBI" id="CHEBI:15377"/>
        <dbReference type="ChEBI" id="CHEBI:15378"/>
        <dbReference type="ChEBI" id="CHEBI:37565"/>
        <dbReference type="ChEBI" id="CHEBI:43474"/>
        <dbReference type="ChEBI" id="CHEBI:58189"/>
    </reaction>
    <physiologicalReaction direction="left-to-right" evidence="12">
        <dbReference type="Rhea" id="RHEA:19670"/>
    </physiologicalReaction>
</comment>
<keyword evidence="6" id="KW-0479">Metal-binding</keyword>
<feature type="domain" description="Tubulin/FtsZ 2-layer sandwich" evidence="15">
    <location>
        <begin position="246"/>
        <end position="391"/>
    </location>
</feature>
<dbReference type="PROSITE" id="PS00227">
    <property type="entry name" value="TUBULIN"/>
    <property type="match status" value="1"/>
</dbReference>
<evidence type="ECO:0000256" key="13">
    <source>
        <dbReference type="RuleBase" id="RU000352"/>
    </source>
</evidence>
<protein>
    <recommendedName>
        <fullName evidence="13">Tubulin alpha chain</fullName>
    </recommendedName>
</protein>
<keyword evidence="5 13" id="KW-0493">Microtubule</keyword>
<dbReference type="GO" id="GO:0005874">
    <property type="term" value="C:microtubule"/>
    <property type="evidence" value="ECO:0007669"/>
    <property type="project" value="UniProtKB-KW"/>
</dbReference>
<keyword evidence="9" id="KW-0460">Magnesium</keyword>
<dbReference type="GO" id="GO:0007017">
    <property type="term" value="P:microtubule-based process"/>
    <property type="evidence" value="ECO:0007669"/>
    <property type="project" value="InterPro"/>
</dbReference>
<dbReference type="Gene3D" id="3.30.1330.20">
    <property type="entry name" value="Tubulin/FtsZ, C-terminal domain"/>
    <property type="match status" value="1"/>
</dbReference>
<comment type="cofactor">
    <cofactor evidence="1">
        <name>Mg(2+)</name>
        <dbReference type="ChEBI" id="CHEBI:18420"/>
    </cofactor>
</comment>
<comment type="subcellular location">
    <subcellularLocation>
        <location evidence="2">Cytoplasm</location>
        <location evidence="2">Cytoskeleton</location>
    </subcellularLocation>
</comment>
<keyword evidence="4" id="KW-0963">Cytoplasm</keyword>
<comment type="subunit">
    <text evidence="13">Dimer of alpha and beta chains. A typical microtubule is a hollow water-filled tube with an outer diameter of 25 nm and an inner diameter of 15 nM. Alpha-beta heterodimers associate head-to-tail to form protofilaments running lengthwise along the microtubule wall with the beta-tubulin subunit facing the microtubule plus end conferring a structural polarity. Microtubules usually have 13 protofilaments but different protofilament numbers can be found in some organisms and specialized cells.</text>
</comment>
<evidence type="ECO:0000259" key="15">
    <source>
        <dbReference type="SMART" id="SM00865"/>
    </source>
</evidence>
<dbReference type="GO" id="GO:0005737">
    <property type="term" value="C:cytoplasm"/>
    <property type="evidence" value="ECO:0007669"/>
    <property type="project" value="UniProtKB-ARBA"/>
</dbReference>
<keyword evidence="8" id="KW-0378">Hydrolase</keyword>
<dbReference type="OrthoDB" id="1844at2759"/>
<evidence type="ECO:0000256" key="6">
    <source>
        <dbReference type="ARBA" id="ARBA00022723"/>
    </source>
</evidence>
<dbReference type="EMBL" id="KU194642">
    <property type="protein sequence ID" value="ALP82106.1"/>
    <property type="molecule type" value="mRNA"/>
</dbReference>
<accession>A0A109P856</accession>
<proteinExistence type="evidence at transcript level"/>
<dbReference type="GeneID" id="111057771"/>
<dbReference type="PRINTS" id="PR01161">
    <property type="entry name" value="TUBULIN"/>
</dbReference>
<evidence type="ECO:0000259" key="14">
    <source>
        <dbReference type="SMART" id="SM00864"/>
    </source>
</evidence>
<evidence type="ECO:0000313" key="16">
    <source>
        <dbReference type="EMBL" id="ALP82106.1"/>
    </source>
</evidence>
<evidence type="ECO:0000256" key="2">
    <source>
        <dbReference type="ARBA" id="ARBA00004245"/>
    </source>
</evidence>
<dbReference type="Gene3D" id="1.10.287.600">
    <property type="entry name" value="Helix hairpin bin"/>
    <property type="match status" value="1"/>
</dbReference>
<comment type="similarity">
    <text evidence="3 13">Belongs to the tubulin family.</text>
</comment>
<dbReference type="InterPro" id="IPR002452">
    <property type="entry name" value="Alpha_tubulin"/>
</dbReference>
<evidence type="ECO:0000256" key="5">
    <source>
        <dbReference type="ARBA" id="ARBA00022701"/>
    </source>
</evidence>
<dbReference type="GO" id="GO:0016787">
    <property type="term" value="F:hydrolase activity"/>
    <property type="evidence" value="ECO:0007669"/>
    <property type="project" value="UniProtKB-KW"/>
</dbReference>
<evidence type="ECO:0000256" key="11">
    <source>
        <dbReference type="ARBA" id="ARBA00023212"/>
    </source>
</evidence>
<evidence type="ECO:0000256" key="8">
    <source>
        <dbReference type="ARBA" id="ARBA00022801"/>
    </source>
</evidence>
<dbReference type="Pfam" id="PF03953">
    <property type="entry name" value="Tubulin_C"/>
    <property type="match status" value="1"/>
</dbReference>
<dbReference type="InterPro" id="IPR017975">
    <property type="entry name" value="Tubulin_CS"/>
</dbReference>
<dbReference type="KEGG" id="nlu:111057771"/>
<comment type="function">
    <text evidence="13">Tubulin is the major constituent of microtubules, a cylinder consisting of laterally associated linear protofilaments composed of alpha- and beta-tubulin heterodimers. Microtubules grow by the addition of GTP-tubulin dimers to the microtubule end, where a stabilizing cap forms. Below the cap, tubulin dimers are in GDP-bound state, owing to GTPase activity of alpha-tubulin.</text>
</comment>
<dbReference type="SUPFAM" id="SSF55307">
    <property type="entry name" value="Tubulin C-terminal domain-like"/>
    <property type="match status" value="1"/>
</dbReference>
<dbReference type="FunFam" id="3.40.50.1440:FF:000007">
    <property type="entry name" value="Tubulin alpha chain"/>
    <property type="match status" value="1"/>
</dbReference>
<dbReference type="InterPro" id="IPR037103">
    <property type="entry name" value="Tubulin/FtsZ-like_C"/>
</dbReference>
<reference evidence="16" key="1">
    <citation type="journal article" date="2016" name="Biochem. Biophys. Res. Commun.">
        <title>Characterization of actin and tubulin promoters from two sap-sucking pests, Nilaparvata lugens (Stal) and Nephotettix cincticeps (Uhler).</title>
        <authorList>
            <person name="Qian N."/>
            <person name="Zheng P."/>
            <person name="Wang Y."/>
            <person name="Pan S."/>
            <person name="Li Y."/>
            <person name="Zhang C."/>
            <person name="Chen J."/>
            <person name="Teng J."/>
        </authorList>
    </citation>
    <scope>NUCLEOTIDE SEQUENCE</scope>
    <source>
        <strain evidence="16">Nl_aTub6</strain>
    </source>
</reference>
<dbReference type="GO" id="GO:0005200">
    <property type="term" value="F:structural constituent of cytoskeleton"/>
    <property type="evidence" value="ECO:0007669"/>
    <property type="project" value="InterPro"/>
</dbReference>
<feature type="domain" description="Tubulin/FtsZ GTPase" evidence="14">
    <location>
        <begin position="48"/>
        <end position="244"/>
    </location>
</feature>
<dbReference type="RefSeq" id="XP_039282211.1">
    <property type="nucleotide sequence ID" value="XM_039426277.1"/>
</dbReference>
<name>A0A109P856_NILLU</name>